<dbReference type="OrthoDB" id="9802186at2"/>
<dbReference type="GO" id="GO:0000160">
    <property type="term" value="P:phosphorelay signal transduction system"/>
    <property type="evidence" value="ECO:0007669"/>
    <property type="project" value="UniProtKB-KW"/>
</dbReference>
<dbReference type="Pfam" id="PF00196">
    <property type="entry name" value="GerE"/>
    <property type="match status" value="1"/>
</dbReference>
<evidence type="ECO:0000256" key="5">
    <source>
        <dbReference type="ARBA" id="ARBA00023163"/>
    </source>
</evidence>
<evidence type="ECO:0000256" key="3">
    <source>
        <dbReference type="ARBA" id="ARBA00023015"/>
    </source>
</evidence>
<accession>W0SCV1</accession>
<dbReference type="FunFam" id="3.40.50.2300:FF:000018">
    <property type="entry name" value="DNA-binding transcriptional regulator NtrC"/>
    <property type="match status" value="1"/>
</dbReference>
<dbReference type="InterPro" id="IPR000792">
    <property type="entry name" value="Tscrpt_reg_LuxR_C"/>
</dbReference>
<dbReference type="GO" id="GO:0006355">
    <property type="term" value="P:regulation of DNA-templated transcription"/>
    <property type="evidence" value="ECO:0007669"/>
    <property type="project" value="InterPro"/>
</dbReference>
<keyword evidence="10" id="KW-1185">Reference proteome</keyword>
<dbReference type="PANTHER" id="PTHR44688">
    <property type="entry name" value="DNA-BINDING TRANSCRIPTIONAL ACTIVATOR DEVR_DOSR"/>
    <property type="match status" value="1"/>
</dbReference>
<dbReference type="PROSITE" id="PS00622">
    <property type="entry name" value="HTH_LUXR_1"/>
    <property type="match status" value="1"/>
</dbReference>
<sequence>MSGTTTHIVDDDPAVRDALKWLLQSRDVESRTWESAQEFLAFASRDLCGCLLLDVRMPGMSGIELFDRLRALQCRLPVIFLTGHGDVPMAVQALKDGAFDFIEKPYDDNALVDKILAAVDQDNKRSIRENSIRLLEQKVAQLTHREQEVMQRILAGKLNKVIADELGIAMRTVEVHRSHIFEKMQVRSAVELSQAISPLGNKPPN</sequence>
<dbReference type="InterPro" id="IPR036388">
    <property type="entry name" value="WH-like_DNA-bd_sf"/>
</dbReference>
<dbReference type="AlphaFoldDB" id="W0SCV1"/>
<dbReference type="Proteomes" id="UP000031637">
    <property type="component" value="Chromosome"/>
</dbReference>
<dbReference type="PROSITE" id="PS50110">
    <property type="entry name" value="RESPONSE_REGULATORY"/>
    <property type="match status" value="1"/>
</dbReference>
<dbReference type="KEGG" id="shd:SUTH_01050"/>
<organism evidence="9 10">
    <name type="scientific">Sulfuritalea hydrogenivorans sk43H</name>
    <dbReference type="NCBI Taxonomy" id="1223802"/>
    <lineage>
        <taxon>Bacteria</taxon>
        <taxon>Pseudomonadati</taxon>
        <taxon>Pseudomonadota</taxon>
        <taxon>Betaproteobacteria</taxon>
        <taxon>Nitrosomonadales</taxon>
        <taxon>Sterolibacteriaceae</taxon>
        <taxon>Sulfuritalea</taxon>
    </lineage>
</organism>
<dbReference type="PANTHER" id="PTHR44688:SF16">
    <property type="entry name" value="DNA-BINDING TRANSCRIPTIONAL ACTIVATOR DEVR_DOSR"/>
    <property type="match status" value="1"/>
</dbReference>
<feature type="domain" description="Response regulatory" evidence="8">
    <location>
        <begin position="5"/>
        <end position="119"/>
    </location>
</feature>
<evidence type="ECO:0000313" key="10">
    <source>
        <dbReference type="Proteomes" id="UP000031637"/>
    </source>
</evidence>
<evidence type="ECO:0000259" key="8">
    <source>
        <dbReference type="PROSITE" id="PS50110"/>
    </source>
</evidence>
<keyword evidence="1 6" id="KW-0597">Phosphoprotein</keyword>
<dbReference type="CDD" id="cd17537">
    <property type="entry name" value="REC_FixJ"/>
    <property type="match status" value="1"/>
</dbReference>
<feature type="domain" description="HTH luxR-type" evidence="7">
    <location>
        <begin position="135"/>
        <end position="200"/>
    </location>
</feature>
<dbReference type="InterPro" id="IPR001789">
    <property type="entry name" value="Sig_transdc_resp-reg_receiver"/>
</dbReference>
<keyword evidence="3" id="KW-0805">Transcription regulation</keyword>
<evidence type="ECO:0000256" key="2">
    <source>
        <dbReference type="ARBA" id="ARBA00023012"/>
    </source>
</evidence>
<keyword evidence="5" id="KW-0804">Transcription</keyword>
<evidence type="ECO:0000256" key="4">
    <source>
        <dbReference type="ARBA" id="ARBA00023125"/>
    </source>
</evidence>
<dbReference type="InterPro" id="IPR016032">
    <property type="entry name" value="Sig_transdc_resp-reg_C-effctor"/>
</dbReference>
<evidence type="ECO:0000259" key="7">
    <source>
        <dbReference type="PROSITE" id="PS50043"/>
    </source>
</evidence>
<dbReference type="SUPFAM" id="SSF46894">
    <property type="entry name" value="C-terminal effector domain of the bipartite response regulators"/>
    <property type="match status" value="1"/>
</dbReference>
<dbReference type="Pfam" id="PF00072">
    <property type="entry name" value="Response_reg"/>
    <property type="match status" value="1"/>
</dbReference>
<protein>
    <submittedName>
        <fullName evidence="9">C4-dicarboxylate transport transcriptional regulator, LuxR/FixJ family</fullName>
    </submittedName>
</protein>
<name>W0SCV1_9PROT</name>
<evidence type="ECO:0000256" key="1">
    <source>
        <dbReference type="ARBA" id="ARBA00022553"/>
    </source>
</evidence>
<dbReference type="PRINTS" id="PR00038">
    <property type="entry name" value="HTHLUXR"/>
</dbReference>
<proteinExistence type="predicted"/>
<dbReference type="HOGENOM" id="CLU_000445_90_4_4"/>
<dbReference type="CDD" id="cd06170">
    <property type="entry name" value="LuxR_C_like"/>
    <property type="match status" value="1"/>
</dbReference>
<dbReference type="RefSeq" id="WP_041097604.1">
    <property type="nucleotide sequence ID" value="NZ_AP012547.1"/>
</dbReference>
<keyword evidence="2" id="KW-0902">Two-component regulatory system</keyword>
<dbReference type="GO" id="GO:0003677">
    <property type="term" value="F:DNA binding"/>
    <property type="evidence" value="ECO:0007669"/>
    <property type="project" value="UniProtKB-KW"/>
</dbReference>
<dbReference type="Gene3D" id="3.40.50.2300">
    <property type="match status" value="1"/>
</dbReference>
<dbReference type="InterPro" id="IPR011006">
    <property type="entry name" value="CheY-like_superfamily"/>
</dbReference>
<dbReference type="SMART" id="SM00421">
    <property type="entry name" value="HTH_LUXR"/>
    <property type="match status" value="1"/>
</dbReference>
<evidence type="ECO:0000313" key="9">
    <source>
        <dbReference type="EMBL" id="BAO28851.1"/>
    </source>
</evidence>
<evidence type="ECO:0000256" key="6">
    <source>
        <dbReference type="PROSITE-ProRule" id="PRU00169"/>
    </source>
</evidence>
<dbReference type="Gene3D" id="1.10.10.10">
    <property type="entry name" value="Winged helix-like DNA-binding domain superfamily/Winged helix DNA-binding domain"/>
    <property type="match status" value="1"/>
</dbReference>
<reference evidence="9 10" key="1">
    <citation type="journal article" date="2014" name="Syst. Appl. Microbiol.">
        <title>Complete genomes of freshwater sulfur oxidizers Sulfuricella denitrificans skB26 and Sulfuritalea hydrogenivorans sk43H: genetic insights into the sulfur oxidation pathway of betaproteobacteria.</title>
        <authorList>
            <person name="Watanabe T."/>
            <person name="Kojima H."/>
            <person name="Fukui M."/>
        </authorList>
    </citation>
    <scope>NUCLEOTIDE SEQUENCE [LARGE SCALE GENOMIC DNA]</scope>
    <source>
        <strain evidence="9">DSM22779</strain>
    </source>
</reference>
<dbReference type="EMBL" id="AP012547">
    <property type="protein sequence ID" value="BAO28851.1"/>
    <property type="molecule type" value="Genomic_DNA"/>
</dbReference>
<keyword evidence="4" id="KW-0238">DNA-binding</keyword>
<dbReference type="STRING" id="1223802.SUTH_01050"/>
<feature type="modified residue" description="4-aspartylphosphate" evidence="6">
    <location>
        <position position="54"/>
    </location>
</feature>
<gene>
    <name evidence="9" type="ORF">SUTH_01050</name>
</gene>
<dbReference type="SMART" id="SM00448">
    <property type="entry name" value="REC"/>
    <property type="match status" value="1"/>
</dbReference>
<dbReference type="SUPFAM" id="SSF52172">
    <property type="entry name" value="CheY-like"/>
    <property type="match status" value="1"/>
</dbReference>
<dbReference type="PROSITE" id="PS50043">
    <property type="entry name" value="HTH_LUXR_2"/>
    <property type="match status" value="1"/>
</dbReference>